<gene>
    <name evidence="2" type="ORF">GOP47_0005114</name>
</gene>
<feature type="chain" id="PRO_5039380696" evidence="1">
    <location>
        <begin position="17"/>
        <end position="130"/>
    </location>
</feature>
<protein>
    <submittedName>
        <fullName evidence="2">Uncharacterized protein</fullName>
    </submittedName>
</protein>
<accession>A0A9D4V4I2</accession>
<name>A0A9D4V4I2_ADICA</name>
<comment type="caution">
    <text evidence="2">The sequence shown here is derived from an EMBL/GenBank/DDBJ whole genome shotgun (WGS) entry which is preliminary data.</text>
</comment>
<keyword evidence="3" id="KW-1185">Reference proteome</keyword>
<keyword evidence="1" id="KW-0732">Signal</keyword>
<evidence type="ECO:0000313" key="2">
    <source>
        <dbReference type="EMBL" id="KAI5079635.1"/>
    </source>
</evidence>
<dbReference type="Proteomes" id="UP000886520">
    <property type="component" value="Chromosome 5"/>
</dbReference>
<dbReference type="EMBL" id="JABFUD020000005">
    <property type="protein sequence ID" value="KAI5079635.1"/>
    <property type="molecule type" value="Genomic_DNA"/>
</dbReference>
<proteinExistence type="predicted"/>
<evidence type="ECO:0000256" key="1">
    <source>
        <dbReference type="SAM" id="SignalP"/>
    </source>
</evidence>
<dbReference type="AlphaFoldDB" id="A0A9D4V4I2"/>
<reference evidence="2 3" key="1">
    <citation type="submission" date="2021-01" db="EMBL/GenBank/DDBJ databases">
        <title>Adiantum capillus-veneris genome.</title>
        <authorList>
            <person name="Fang Y."/>
            <person name="Liao Q."/>
        </authorList>
    </citation>
    <scope>NUCLEOTIDE SEQUENCE [LARGE SCALE GENOMIC DNA]</scope>
    <source>
        <strain evidence="2">H3</strain>
        <tissue evidence="2">Leaf</tissue>
    </source>
</reference>
<sequence length="130" mass="14522">MELMLIIKLLSRSALARTLRCTTDAQIIIDVGITLLIREKGRGAGEGAERVIDLHRAVMKVSATTFVRFKSCAKRLHGWVLVTNDTYIQDHWQLAASSMDTTSFFMKEVPMMPPSSSCIVMLGLRLLARV</sequence>
<organism evidence="2 3">
    <name type="scientific">Adiantum capillus-veneris</name>
    <name type="common">Maidenhair fern</name>
    <dbReference type="NCBI Taxonomy" id="13818"/>
    <lineage>
        <taxon>Eukaryota</taxon>
        <taxon>Viridiplantae</taxon>
        <taxon>Streptophyta</taxon>
        <taxon>Embryophyta</taxon>
        <taxon>Tracheophyta</taxon>
        <taxon>Polypodiopsida</taxon>
        <taxon>Polypodiidae</taxon>
        <taxon>Polypodiales</taxon>
        <taxon>Pteridineae</taxon>
        <taxon>Pteridaceae</taxon>
        <taxon>Vittarioideae</taxon>
        <taxon>Adiantum</taxon>
    </lineage>
</organism>
<feature type="signal peptide" evidence="1">
    <location>
        <begin position="1"/>
        <end position="16"/>
    </location>
</feature>
<evidence type="ECO:0000313" key="3">
    <source>
        <dbReference type="Proteomes" id="UP000886520"/>
    </source>
</evidence>